<reference evidence="4 5" key="1">
    <citation type="submission" date="2020-02" db="EMBL/GenBank/DDBJ databases">
        <title>Sequencing the genomes of 1000 actinobacteria strains.</title>
        <authorList>
            <person name="Klenk H.-P."/>
        </authorList>
    </citation>
    <scope>NUCLEOTIDE SEQUENCE [LARGE SCALE GENOMIC DNA]</scope>
    <source>
        <strain evidence="4 5">DSM 19609</strain>
    </source>
</reference>
<dbReference type="PANTHER" id="PTHR11527">
    <property type="entry name" value="HEAT-SHOCK PROTEIN 20 FAMILY MEMBER"/>
    <property type="match status" value="1"/>
</dbReference>
<accession>A0ABX0SCW2</accession>
<comment type="similarity">
    <text evidence="1 2">Belongs to the small heat shock protein (HSP20) family.</text>
</comment>
<gene>
    <name evidence="4" type="ORF">FB473_000877</name>
</gene>
<dbReference type="InterPro" id="IPR008978">
    <property type="entry name" value="HSP20-like_chaperone"/>
</dbReference>
<dbReference type="SUPFAM" id="SSF49764">
    <property type="entry name" value="HSP20-like chaperones"/>
    <property type="match status" value="1"/>
</dbReference>
<evidence type="ECO:0000256" key="2">
    <source>
        <dbReference type="RuleBase" id="RU003616"/>
    </source>
</evidence>
<dbReference type="EMBL" id="JAAMOZ010000001">
    <property type="protein sequence ID" value="NIH56232.1"/>
    <property type="molecule type" value="Genomic_DNA"/>
</dbReference>
<dbReference type="CDD" id="cd06464">
    <property type="entry name" value="ACD_sHsps-like"/>
    <property type="match status" value="1"/>
</dbReference>
<keyword evidence="5" id="KW-1185">Reference proteome</keyword>
<dbReference type="Proteomes" id="UP000749311">
    <property type="component" value="Unassembled WGS sequence"/>
</dbReference>
<dbReference type="PROSITE" id="PS01031">
    <property type="entry name" value="SHSP"/>
    <property type="match status" value="1"/>
</dbReference>
<feature type="domain" description="SHSP" evidence="3">
    <location>
        <begin position="22"/>
        <end position="137"/>
    </location>
</feature>
<evidence type="ECO:0000259" key="3">
    <source>
        <dbReference type="PROSITE" id="PS01031"/>
    </source>
</evidence>
<evidence type="ECO:0000313" key="4">
    <source>
        <dbReference type="EMBL" id="NIH56232.1"/>
    </source>
</evidence>
<dbReference type="InterPro" id="IPR002068">
    <property type="entry name" value="A-crystallin/Hsp20_dom"/>
</dbReference>
<dbReference type="InterPro" id="IPR031107">
    <property type="entry name" value="Small_HSP"/>
</dbReference>
<protein>
    <submittedName>
        <fullName evidence="4">HSP20 family protein</fullName>
    </submittedName>
</protein>
<evidence type="ECO:0000256" key="1">
    <source>
        <dbReference type="PROSITE-ProRule" id="PRU00285"/>
    </source>
</evidence>
<proteinExistence type="inferred from homology"/>
<dbReference type="Pfam" id="PF00011">
    <property type="entry name" value="HSP20"/>
    <property type="match status" value="1"/>
</dbReference>
<name>A0ABX0SCW2_9ACTN</name>
<comment type="caution">
    <text evidence="4">The sequence shown here is derived from an EMBL/GenBank/DDBJ whole genome shotgun (WGS) entry which is preliminary data.</text>
</comment>
<organism evidence="4 5">
    <name type="scientific">Brooklawnia cerclae</name>
    <dbReference type="NCBI Taxonomy" id="349934"/>
    <lineage>
        <taxon>Bacteria</taxon>
        <taxon>Bacillati</taxon>
        <taxon>Actinomycetota</taxon>
        <taxon>Actinomycetes</taxon>
        <taxon>Propionibacteriales</taxon>
        <taxon>Propionibacteriaceae</taxon>
        <taxon>Brooklawnia</taxon>
    </lineage>
</organism>
<evidence type="ECO:0000313" key="5">
    <source>
        <dbReference type="Proteomes" id="UP000749311"/>
    </source>
</evidence>
<sequence length="160" mass="17810">MTVAYNPFREMDRVFNQLARTAASEARMMPMDLYRDGDRFVVKMDLPGVDADSIDIDVDDRTLTVRAEREQEKETADETNRWVTRERSYGSYARQLTLGSGLNLAAIKAEYTDGVLTLTIPVAEEAKPRKVKITKGEAVTAEVEAPKVEQAVKEPVGAGI</sequence>
<dbReference type="RefSeq" id="WP_167165192.1">
    <property type="nucleotide sequence ID" value="NZ_BAAAOO010000002.1"/>
</dbReference>
<dbReference type="Gene3D" id="2.60.40.790">
    <property type="match status" value="1"/>
</dbReference>